<evidence type="ECO:0000313" key="1">
    <source>
        <dbReference type="EMBL" id="KOH45220.1"/>
    </source>
</evidence>
<dbReference type="InterPro" id="IPR026350">
    <property type="entry name" value="GxxExxY"/>
</dbReference>
<dbReference type="AlphaFoldDB" id="A0A0L8V9S9"/>
<comment type="caution">
    <text evidence="1">The sequence shown here is derived from an EMBL/GenBank/DDBJ whole genome shotgun (WGS) entry which is preliminary data.</text>
</comment>
<name>A0A0L8V9S9_9BACT</name>
<dbReference type="Proteomes" id="UP000036958">
    <property type="component" value="Unassembled WGS sequence"/>
</dbReference>
<keyword evidence="2" id="KW-1185">Reference proteome</keyword>
<accession>A0A0L8V9S9</accession>
<sequence length="123" mass="13854">MEINQITQQILKCAFDVHSALGPGLLESAYEECLFYELIQSGLYVQKQKALPLIYKEVKLDADYRIDLLVENKVVVEIKSVDVFTDVHTAQVLTYLKLSGCKIGLLLNFNVASLKHGIKRLAN</sequence>
<dbReference type="PATRIC" id="fig|1409788.3.peg.2152"/>
<protein>
    <recommendedName>
        <fullName evidence="3">GxxExxY protein</fullName>
    </recommendedName>
</protein>
<evidence type="ECO:0008006" key="3">
    <source>
        <dbReference type="Google" id="ProtNLM"/>
    </source>
</evidence>
<dbReference type="Pfam" id="PF13366">
    <property type="entry name" value="PDDEXK_3"/>
    <property type="match status" value="1"/>
</dbReference>
<gene>
    <name evidence="1" type="ORF">NC99_20820</name>
</gene>
<dbReference type="EMBL" id="LGIA01000148">
    <property type="protein sequence ID" value="KOH45220.1"/>
    <property type="molecule type" value="Genomic_DNA"/>
</dbReference>
<reference evidence="2" key="1">
    <citation type="submission" date="2015-07" db="EMBL/GenBank/DDBJ databases">
        <title>Genome sequencing of Sunxiuqinia dokdonensis strain SK.</title>
        <authorList>
            <person name="Ahn S."/>
            <person name="Kim B.-C."/>
        </authorList>
    </citation>
    <scope>NUCLEOTIDE SEQUENCE [LARGE SCALE GENOMIC DNA]</scope>
    <source>
        <strain evidence="2">SK</strain>
    </source>
</reference>
<dbReference type="STRING" id="1409788.NC99_20820"/>
<dbReference type="OrthoDB" id="1119698at2"/>
<proteinExistence type="predicted"/>
<dbReference type="NCBIfam" id="TIGR04256">
    <property type="entry name" value="GxxExxY"/>
    <property type="match status" value="1"/>
</dbReference>
<organism evidence="1 2">
    <name type="scientific">Sunxiuqinia dokdonensis</name>
    <dbReference type="NCBI Taxonomy" id="1409788"/>
    <lineage>
        <taxon>Bacteria</taxon>
        <taxon>Pseudomonadati</taxon>
        <taxon>Bacteroidota</taxon>
        <taxon>Bacteroidia</taxon>
        <taxon>Marinilabiliales</taxon>
        <taxon>Prolixibacteraceae</taxon>
        <taxon>Sunxiuqinia</taxon>
    </lineage>
</organism>
<dbReference type="RefSeq" id="WP_053182859.1">
    <property type="nucleotide sequence ID" value="NZ_LGIA01000148.1"/>
</dbReference>
<evidence type="ECO:0000313" key="2">
    <source>
        <dbReference type="Proteomes" id="UP000036958"/>
    </source>
</evidence>